<dbReference type="SMART" id="SM00141">
    <property type="entry name" value="PDGF"/>
    <property type="match status" value="1"/>
</dbReference>
<keyword evidence="5" id="KW-1185">Reference proteome</keyword>
<evidence type="ECO:0000259" key="3">
    <source>
        <dbReference type="PROSITE" id="PS50278"/>
    </source>
</evidence>
<evidence type="ECO:0000313" key="5">
    <source>
        <dbReference type="Proteomes" id="UP000821837"/>
    </source>
</evidence>
<dbReference type="GO" id="GO:0008083">
    <property type="term" value="F:growth factor activity"/>
    <property type="evidence" value="ECO:0007669"/>
    <property type="project" value="UniProtKB-KW"/>
</dbReference>
<sequence>MASEHDRVARGVAWTALLVLFTCFAVGLCRPPKTYGSRGHRRVVQHLDMVTREAPCKFPKPTTICVQDIYPNESKKYTPHCTVVHRCGPDTGCCLTEVEHCQPKSIQVVERYFLVLELDPSGVQQTGVETLTFDNHTECECRSKYDPIR</sequence>
<name>A0A9D4YPG9_RHISA</name>
<feature type="domain" description="Platelet-derived growth factor (PDGF) family profile" evidence="3">
    <location>
        <begin position="42"/>
        <end position="146"/>
    </location>
</feature>
<feature type="transmembrane region" description="Helical" evidence="2">
    <location>
        <begin position="12"/>
        <end position="29"/>
    </location>
</feature>
<comment type="caution">
    <text evidence="4">The sequence shown here is derived from an EMBL/GenBank/DDBJ whole genome shotgun (WGS) entry which is preliminary data.</text>
</comment>
<evidence type="ECO:0000256" key="2">
    <source>
        <dbReference type="SAM" id="Phobius"/>
    </source>
</evidence>
<dbReference type="Gene3D" id="2.10.90.10">
    <property type="entry name" value="Cystine-knot cytokines"/>
    <property type="match status" value="1"/>
</dbReference>
<evidence type="ECO:0000313" key="4">
    <source>
        <dbReference type="EMBL" id="KAH7983414.1"/>
    </source>
</evidence>
<comment type="similarity">
    <text evidence="1">Belongs to the PDGF/VEGF growth factor family.</text>
</comment>
<dbReference type="OrthoDB" id="6370328at2759"/>
<dbReference type="VEuPathDB" id="VectorBase:RSAN_035616"/>
<dbReference type="PANTHER" id="PTHR21719">
    <property type="entry name" value="FI06402P-RELATED"/>
    <property type="match status" value="1"/>
</dbReference>
<dbReference type="InterPro" id="IPR029034">
    <property type="entry name" value="Cystine-knot_cytokine"/>
</dbReference>
<dbReference type="GO" id="GO:0035099">
    <property type="term" value="P:hemocyte migration"/>
    <property type="evidence" value="ECO:0007669"/>
    <property type="project" value="TreeGrafter"/>
</dbReference>
<keyword evidence="2" id="KW-0472">Membrane</keyword>
<protein>
    <recommendedName>
        <fullName evidence="3">Platelet-derived growth factor (PDGF) family profile domain-containing protein</fullName>
    </recommendedName>
</protein>
<keyword evidence="2" id="KW-0812">Transmembrane</keyword>
<reference evidence="4" key="1">
    <citation type="journal article" date="2020" name="Cell">
        <title>Large-Scale Comparative Analyses of Tick Genomes Elucidate Their Genetic Diversity and Vector Capacities.</title>
        <authorList>
            <consortium name="Tick Genome and Microbiome Consortium (TIGMIC)"/>
            <person name="Jia N."/>
            <person name="Wang J."/>
            <person name="Shi W."/>
            <person name="Du L."/>
            <person name="Sun Y."/>
            <person name="Zhan W."/>
            <person name="Jiang J.F."/>
            <person name="Wang Q."/>
            <person name="Zhang B."/>
            <person name="Ji P."/>
            <person name="Bell-Sakyi L."/>
            <person name="Cui X.M."/>
            <person name="Yuan T.T."/>
            <person name="Jiang B.G."/>
            <person name="Yang W.F."/>
            <person name="Lam T.T."/>
            <person name="Chang Q.C."/>
            <person name="Ding S.J."/>
            <person name="Wang X.J."/>
            <person name="Zhu J.G."/>
            <person name="Ruan X.D."/>
            <person name="Zhao L."/>
            <person name="Wei J.T."/>
            <person name="Ye R.Z."/>
            <person name="Que T.C."/>
            <person name="Du C.H."/>
            <person name="Zhou Y.H."/>
            <person name="Cheng J.X."/>
            <person name="Dai P.F."/>
            <person name="Guo W.B."/>
            <person name="Han X.H."/>
            <person name="Huang E.J."/>
            <person name="Li L.F."/>
            <person name="Wei W."/>
            <person name="Gao Y.C."/>
            <person name="Liu J.Z."/>
            <person name="Shao H.Z."/>
            <person name="Wang X."/>
            <person name="Wang C.C."/>
            <person name="Yang T.C."/>
            <person name="Huo Q.B."/>
            <person name="Li W."/>
            <person name="Chen H.Y."/>
            <person name="Chen S.E."/>
            <person name="Zhou L.G."/>
            <person name="Ni X.B."/>
            <person name="Tian J.H."/>
            <person name="Sheng Y."/>
            <person name="Liu T."/>
            <person name="Pan Y.S."/>
            <person name="Xia L.Y."/>
            <person name="Li J."/>
            <person name="Zhao F."/>
            <person name="Cao W.C."/>
        </authorList>
    </citation>
    <scope>NUCLEOTIDE SEQUENCE</scope>
    <source>
        <strain evidence="4">Rsan-2018</strain>
    </source>
</reference>
<dbReference type="EMBL" id="JABSTV010001245">
    <property type="protein sequence ID" value="KAH7983414.1"/>
    <property type="molecule type" value="Genomic_DNA"/>
</dbReference>
<reference evidence="4" key="2">
    <citation type="submission" date="2021-09" db="EMBL/GenBank/DDBJ databases">
        <authorList>
            <person name="Jia N."/>
            <person name="Wang J."/>
            <person name="Shi W."/>
            <person name="Du L."/>
            <person name="Sun Y."/>
            <person name="Zhan W."/>
            <person name="Jiang J."/>
            <person name="Wang Q."/>
            <person name="Zhang B."/>
            <person name="Ji P."/>
            <person name="Sakyi L.B."/>
            <person name="Cui X."/>
            <person name="Yuan T."/>
            <person name="Jiang B."/>
            <person name="Yang W."/>
            <person name="Lam T.T.-Y."/>
            <person name="Chang Q."/>
            <person name="Ding S."/>
            <person name="Wang X."/>
            <person name="Zhu J."/>
            <person name="Ruan X."/>
            <person name="Zhao L."/>
            <person name="Wei J."/>
            <person name="Que T."/>
            <person name="Du C."/>
            <person name="Cheng J."/>
            <person name="Dai P."/>
            <person name="Han X."/>
            <person name="Huang E."/>
            <person name="Gao Y."/>
            <person name="Liu J."/>
            <person name="Shao H."/>
            <person name="Ye R."/>
            <person name="Li L."/>
            <person name="Wei W."/>
            <person name="Wang X."/>
            <person name="Wang C."/>
            <person name="Huo Q."/>
            <person name="Li W."/>
            <person name="Guo W."/>
            <person name="Chen H."/>
            <person name="Chen S."/>
            <person name="Zhou L."/>
            <person name="Zhou L."/>
            <person name="Ni X."/>
            <person name="Tian J."/>
            <person name="Zhou Y."/>
            <person name="Sheng Y."/>
            <person name="Liu T."/>
            <person name="Pan Y."/>
            <person name="Xia L."/>
            <person name="Li J."/>
            <person name="Zhao F."/>
            <person name="Cao W."/>
        </authorList>
    </citation>
    <scope>NUCLEOTIDE SEQUENCE</scope>
    <source>
        <strain evidence="4">Rsan-2018</strain>
        <tissue evidence="4">Larvae</tissue>
    </source>
</reference>
<dbReference type="AlphaFoldDB" id="A0A9D4YPG9"/>
<gene>
    <name evidence="4" type="ORF">HPB52_011691</name>
</gene>
<organism evidence="4 5">
    <name type="scientific">Rhipicephalus sanguineus</name>
    <name type="common">Brown dog tick</name>
    <name type="synonym">Ixodes sanguineus</name>
    <dbReference type="NCBI Taxonomy" id="34632"/>
    <lineage>
        <taxon>Eukaryota</taxon>
        <taxon>Metazoa</taxon>
        <taxon>Ecdysozoa</taxon>
        <taxon>Arthropoda</taxon>
        <taxon>Chelicerata</taxon>
        <taxon>Arachnida</taxon>
        <taxon>Acari</taxon>
        <taxon>Parasitiformes</taxon>
        <taxon>Ixodida</taxon>
        <taxon>Ixodoidea</taxon>
        <taxon>Ixodidae</taxon>
        <taxon>Rhipicephalinae</taxon>
        <taxon>Rhipicephalus</taxon>
        <taxon>Rhipicephalus</taxon>
    </lineage>
</organism>
<dbReference type="OMA" id="CQPKSIQ"/>
<dbReference type="PANTHER" id="PTHR21719:SF1">
    <property type="entry name" value="FI06402P-RELATED"/>
    <property type="match status" value="1"/>
</dbReference>
<keyword evidence="2" id="KW-1133">Transmembrane helix</keyword>
<dbReference type="SUPFAM" id="SSF57501">
    <property type="entry name" value="Cystine-knot cytokines"/>
    <property type="match status" value="1"/>
</dbReference>
<evidence type="ECO:0000256" key="1">
    <source>
        <dbReference type="RuleBase" id="RU003818"/>
    </source>
</evidence>
<dbReference type="GO" id="GO:0016020">
    <property type="term" value="C:membrane"/>
    <property type="evidence" value="ECO:0007669"/>
    <property type="project" value="InterPro"/>
</dbReference>
<proteinExistence type="inferred from homology"/>
<accession>A0A9D4YPG9</accession>
<dbReference type="InterPro" id="IPR000072">
    <property type="entry name" value="PDGF/VEGF_dom"/>
</dbReference>
<keyword evidence="1" id="KW-0339">Growth factor</keyword>
<dbReference type="Proteomes" id="UP000821837">
    <property type="component" value="Chromosome 1"/>
</dbReference>
<dbReference type="Pfam" id="PF00341">
    <property type="entry name" value="PDGF"/>
    <property type="match status" value="1"/>
</dbReference>
<dbReference type="PROSITE" id="PS50278">
    <property type="entry name" value="PDGF_2"/>
    <property type="match status" value="1"/>
</dbReference>